<sequence>MSSGVVVFASDQRFQVLHADNSERWTLQIKYAQPRDAGVYECQVNTEPKIYMAFTLNVVESVANLTGPEYVMAGSNINLTCTLAVPHAQGEEPAAMQTGGVGQGLHLSRTLLLLPLLLLLLTAAPFHTTTTIITTMKLRALLYPGS</sequence>
<dbReference type="InterPro" id="IPR037448">
    <property type="entry name" value="Zig-8"/>
</dbReference>
<feature type="transmembrane region" description="Helical" evidence="1">
    <location>
        <begin position="111"/>
        <end position="133"/>
    </location>
</feature>
<dbReference type="AlphaFoldDB" id="A0AAE1KC71"/>
<dbReference type="GO" id="GO:0032589">
    <property type="term" value="C:neuron projection membrane"/>
    <property type="evidence" value="ECO:0007669"/>
    <property type="project" value="TreeGrafter"/>
</dbReference>
<dbReference type="PANTHER" id="PTHR23279:SF41">
    <property type="entry name" value="DEFECTIVE PROBOSCIS EXTENSION RESPONSE 4-RELATED"/>
    <property type="match status" value="1"/>
</dbReference>
<dbReference type="Proteomes" id="UP001286313">
    <property type="component" value="Unassembled WGS sequence"/>
</dbReference>
<evidence type="ECO:0000256" key="1">
    <source>
        <dbReference type="SAM" id="Phobius"/>
    </source>
</evidence>
<gene>
    <name evidence="2" type="ORF">Pcinc_026501</name>
</gene>
<accession>A0AAE1KC71</accession>
<organism evidence="2 3">
    <name type="scientific">Petrolisthes cinctipes</name>
    <name type="common">Flat porcelain crab</name>
    <dbReference type="NCBI Taxonomy" id="88211"/>
    <lineage>
        <taxon>Eukaryota</taxon>
        <taxon>Metazoa</taxon>
        <taxon>Ecdysozoa</taxon>
        <taxon>Arthropoda</taxon>
        <taxon>Crustacea</taxon>
        <taxon>Multicrustacea</taxon>
        <taxon>Malacostraca</taxon>
        <taxon>Eumalacostraca</taxon>
        <taxon>Eucarida</taxon>
        <taxon>Decapoda</taxon>
        <taxon>Pleocyemata</taxon>
        <taxon>Anomura</taxon>
        <taxon>Galatheoidea</taxon>
        <taxon>Porcellanidae</taxon>
        <taxon>Petrolisthes</taxon>
    </lineage>
</organism>
<name>A0AAE1KC71_PETCI</name>
<dbReference type="InterPro" id="IPR036179">
    <property type="entry name" value="Ig-like_dom_sf"/>
</dbReference>
<comment type="caution">
    <text evidence="2">The sequence shown here is derived from an EMBL/GenBank/DDBJ whole genome shotgun (WGS) entry which is preliminary data.</text>
</comment>
<dbReference type="Gene3D" id="2.60.40.10">
    <property type="entry name" value="Immunoglobulins"/>
    <property type="match status" value="1"/>
</dbReference>
<dbReference type="SUPFAM" id="SSF48726">
    <property type="entry name" value="Immunoglobulin"/>
    <property type="match status" value="1"/>
</dbReference>
<keyword evidence="1" id="KW-1133">Transmembrane helix</keyword>
<dbReference type="PANTHER" id="PTHR23279">
    <property type="entry name" value="DEFECTIVE PROBOSCIS EXTENSION RESPONSE DPR -RELATED"/>
    <property type="match status" value="1"/>
</dbReference>
<dbReference type="InterPro" id="IPR013783">
    <property type="entry name" value="Ig-like_fold"/>
</dbReference>
<keyword evidence="1" id="KW-0812">Transmembrane</keyword>
<reference evidence="2" key="1">
    <citation type="submission" date="2023-10" db="EMBL/GenBank/DDBJ databases">
        <title>Genome assemblies of two species of porcelain crab, Petrolisthes cinctipes and Petrolisthes manimaculis (Anomura: Porcellanidae).</title>
        <authorList>
            <person name="Angst P."/>
        </authorList>
    </citation>
    <scope>NUCLEOTIDE SEQUENCE</scope>
    <source>
        <strain evidence="2">PB745_01</strain>
        <tissue evidence="2">Gill</tissue>
    </source>
</reference>
<dbReference type="EMBL" id="JAWQEG010003083">
    <property type="protein sequence ID" value="KAK3868090.1"/>
    <property type="molecule type" value="Genomic_DNA"/>
</dbReference>
<proteinExistence type="predicted"/>
<evidence type="ECO:0000313" key="3">
    <source>
        <dbReference type="Proteomes" id="UP001286313"/>
    </source>
</evidence>
<keyword evidence="3" id="KW-1185">Reference proteome</keyword>
<dbReference type="GO" id="GO:0050808">
    <property type="term" value="P:synapse organization"/>
    <property type="evidence" value="ECO:0007669"/>
    <property type="project" value="TreeGrafter"/>
</dbReference>
<evidence type="ECO:0000313" key="2">
    <source>
        <dbReference type="EMBL" id="KAK3868090.1"/>
    </source>
</evidence>
<protein>
    <submittedName>
        <fullName evidence="2">Uncharacterized protein</fullName>
    </submittedName>
</protein>
<keyword evidence="1" id="KW-0472">Membrane</keyword>